<accession>A0A9P7ZD90</accession>
<dbReference type="PANTHER" id="PTHR11101:SF55">
    <property type="entry name" value="PHOSPHATE TRANSPORTER"/>
    <property type="match status" value="1"/>
</dbReference>
<keyword evidence="5 7" id="KW-1133">Transmembrane helix</keyword>
<dbReference type="EMBL" id="MU251294">
    <property type="protein sequence ID" value="KAG9249682.1"/>
    <property type="molecule type" value="Genomic_DNA"/>
</dbReference>
<keyword evidence="3 7" id="KW-0592">Phosphate transport</keyword>
<dbReference type="PANTHER" id="PTHR11101">
    <property type="entry name" value="PHOSPHATE TRANSPORTER"/>
    <property type="match status" value="1"/>
</dbReference>
<feature type="signal peptide" evidence="9">
    <location>
        <begin position="1"/>
        <end position="20"/>
    </location>
</feature>
<dbReference type="InterPro" id="IPR001204">
    <property type="entry name" value="Phos_transporter"/>
</dbReference>
<evidence type="ECO:0000313" key="10">
    <source>
        <dbReference type="EMBL" id="KAG9249682.1"/>
    </source>
</evidence>
<evidence type="ECO:0000256" key="6">
    <source>
        <dbReference type="ARBA" id="ARBA00023136"/>
    </source>
</evidence>
<feature type="transmembrane region" description="Helical" evidence="7">
    <location>
        <begin position="46"/>
        <end position="66"/>
    </location>
</feature>
<sequence>MAPALPQYWWILAITTVAFCLSAFGNGANDVANAFATSVAARSLTMAQAGVISVIAEFFGAVVLGSRVTDTIKNGIIGLGRFRSNPATLLVAMGSAEIASATWLLTATKLGFPVSTTHTIVGALIGAGIGAQSSITWEWKKGSVSQIAASWVISPLISAAVSAILFATLKYAVLERKDAFKKALRAIPFYLAFTGAILALFILVETPGAPALEDLGVGVACGIMFGTFFGVLALSYVFFRPYFHRVVVLADPRIRPWHLPLGPLLWRENPPLYLPGKATMLVDHYQSAHEKSSTDEHQSPVLDQSVLNTGAETGPGEARTPKQVTEEGHATGDLERQPAEPVLRPIVRKPEPEERFLAPTAHLPLYHPRRLASYVVYFLLQGVTRDCVTHSSAHLGAVHGKAPQYDNRIEHLWTYAQVTSAIMMSIAHGSNDVANAVGPWVAVYETYNSGEVGEDNSTPVWILAIAGLLLGAGFWFMGHHIVRALGNKITQLSPTRGYAMELGAAITILLASRLGLPVSTTQTLTGAVVGVSLMNLDLGATNWRQLAFIFLGWVLTLPCVATVSGLLTAMGLNAPSFN</sequence>
<reference evidence="10" key="1">
    <citation type="journal article" date="2021" name="IMA Fungus">
        <title>Genomic characterization of three marine fungi, including Emericellopsis atlantica sp. nov. with signatures of a generalist lifestyle and marine biomass degradation.</title>
        <authorList>
            <person name="Hagestad O.C."/>
            <person name="Hou L."/>
            <person name="Andersen J.H."/>
            <person name="Hansen E.H."/>
            <person name="Altermark B."/>
            <person name="Li C."/>
            <person name="Kuhnert E."/>
            <person name="Cox R.J."/>
            <person name="Crous P.W."/>
            <person name="Spatafora J.W."/>
            <person name="Lail K."/>
            <person name="Amirebrahimi M."/>
            <person name="Lipzen A."/>
            <person name="Pangilinan J."/>
            <person name="Andreopoulos W."/>
            <person name="Hayes R.D."/>
            <person name="Ng V."/>
            <person name="Grigoriev I.V."/>
            <person name="Jackson S.A."/>
            <person name="Sutton T.D.S."/>
            <person name="Dobson A.D.W."/>
            <person name="Rama T."/>
        </authorList>
    </citation>
    <scope>NUCLEOTIDE SEQUENCE</scope>
    <source>
        <strain evidence="10">TS7</strain>
    </source>
</reference>
<evidence type="ECO:0000256" key="3">
    <source>
        <dbReference type="ARBA" id="ARBA00022592"/>
    </source>
</evidence>
<feature type="transmembrane region" description="Helical" evidence="7">
    <location>
        <begin position="458"/>
        <end position="477"/>
    </location>
</feature>
<keyword evidence="2 7" id="KW-0813">Transport</keyword>
<comment type="caution">
    <text evidence="10">The sequence shown here is derived from an EMBL/GenBank/DDBJ whole genome shotgun (WGS) entry which is preliminary data.</text>
</comment>
<keyword evidence="6 7" id="KW-0472">Membrane</keyword>
<evidence type="ECO:0000256" key="4">
    <source>
        <dbReference type="ARBA" id="ARBA00022692"/>
    </source>
</evidence>
<dbReference type="Pfam" id="PF01384">
    <property type="entry name" value="PHO4"/>
    <property type="match status" value="1"/>
</dbReference>
<evidence type="ECO:0000313" key="11">
    <source>
        <dbReference type="Proteomes" id="UP000887229"/>
    </source>
</evidence>
<feature type="chain" id="PRO_5040210366" description="Phosphate transporter" evidence="9">
    <location>
        <begin position="21"/>
        <end position="578"/>
    </location>
</feature>
<feature type="transmembrane region" description="Helical" evidence="7">
    <location>
        <begin position="498"/>
        <end position="516"/>
    </location>
</feature>
<dbReference type="RefSeq" id="XP_046113606.1">
    <property type="nucleotide sequence ID" value="XM_046259982.1"/>
</dbReference>
<keyword evidence="4 7" id="KW-0812">Transmembrane</keyword>
<feature type="transmembrane region" description="Helical" evidence="7">
    <location>
        <begin position="547"/>
        <end position="572"/>
    </location>
</feature>
<dbReference type="GO" id="GO:0005315">
    <property type="term" value="F:phosphate transmembrane transporter activity"/>
    <property type="evidence" value="ECO:0007669"/>
    <property type="project" value="InterPro"/>
</dbReference>
<dbReference type="AlphaFoldDB" id="A0A9P7ZD90"/>
<feature type="transmembrane region" description="Helical" evidence="7">
    <location>
        <begin position="148"/>
        <end position="174"/>
    </location>
</feature>
<evidence type="ECO:0000256" key="8">
    <source>
        <dbReference type="SAM" id="MobiDB-lite"/>
    </source>
</evidence>
<evidence type="ECO:0000256" key="5">
    <source>
        <dbReference type="ARBA" id="ARBA00022989"/>
    </source>
</evidence>
<proteinExistence type="inferred from homology"/>
<dbReference type="GO" id="GO:0016020">
    <property type="term" value="C:membrane"/>
    <property type="evidence" value="ECO:0007669"/>
    <property type="project" value="UniProtKB-SubCell"/>
</dbReference>
<comment type="subcellular location">
    <subcellularLocation>
        <location evidence="1 7">Membrane</location>
        <topology evidence="1 7">Multi-pass membrane protein</topology>
    </subcellularLocation>
</comment>
<feature type="transmembrane region" description="Helical" evidence="7">
    <location>
        <begin position="216"/>
        <end position="239"/>
    </location>
</feature>
<name>A0A9P7ZD90_9HYPO</name>
<feature type="transmembrane region" description="Helical" evidence="7">
    <location>
        <begin position="186"/>
        <end position="204"/>
    </location>
</feature>
<comment type="similarity">
    <text evidence="7">Belongs to the inorganic phosphate transporter (PiT) (TC 2.A.20) family.</text>
</comment>
<protein>
    <recommendedName>
        <fullName evidence="7">Phosphate transporter</fullName>
    </recommendedName>
</protein>
<gene>
    <name evidence="10" type="ORF">F5Z01DRAFT_468260</name>
</gene>
<keyword evidence="11" id="KW-1185">Reference proteome</keyword>
<organism evidence="10 11">
    <name type="scientific">Emericellopsis atlantica</name>
    <dbReference type="NCBI Taxonomy" id="2614577"/>
    <lineage>
        <taxon>Eukaryota</taxon>
        <taxon>Fungi</taxon>
        <taxon>Dikarya</taxon>
        <taxon>Ascomycota</taxon>
        <taxon>Pezizomycotina</taxon>
        <taxon>Sordariomycetes</taxon>
        <taxon>Hypocreomycetidae</taxon>
        <taxon>Hypocreales</taxon>
        <taxon>Bionectriaceae</taxon>
        <taxon>Emericellopsis</taxon>
    </lineage>
</organism>
<evidence type="ECO:0000256" key="9">
    <source>
        <dbReference type="SAM" id="SignalP"/>
    </source>
</evidence>
<evidence type="ECO:0000256" key="7">
    <source>
        <dbReference type="RuleBase" id="RU363058"/>
    </source>
</evidence>
<evidence type="ECO:0000256" key="2">
    <source>
        <dbReference type="ARBA" id="ARBA00022448"/>
    </source>
</evidence>
<feature type="region of interest" description="Disordered" evidence="8">
    <location>
        <begin position="307"/>
        <end position="339"/>
    </location>
</feature>
<dbReference type="Proteomes" id="UP000887229">
    <property type="component" value="Unassembled WGS sequence"/>
</dbReference>
<feature type="compositionally biased region" description="Basic and acidic residues" evidence="8">
    <location>
        <begin position="324"/>
        <end position="338"/>
    </location>
</feature>
<dbReference type="GeneID" id="70290885"/>
<dbReference type="GO" id="GO:0035435">
    <property type="term" value="P:phosphate ion transmembrane transport"/>
    <property type="evidence" value="ECO:0007669"/>
    <property type="project" value="TreeGrafter"/>
</dbReference>
<evidence type="ECO:0000256" key="1">
    <source>
        <dbReference type="ARBA" id="ARBA00004141"/>
    </source>
</evidence>
<comment type="function">
    <text evidence="7">Sodium-phosphate symporter.</text>
</comment>
<keyword evidence="9" id="KW-0732">Signal</keyword>
<dbReference type="OrthoDB" id="260807at2759"/>